<dbReference type="HAMAP" id="MF_01587">
    <property type="entry name" value="DNA_ligase_B"/>
    <property type="match status" value="1"/>
</dbReference>
<dbReference type="PIRSF" id="PIRSF001604">
    <property type="entry name" value="LigA"/>
    <property type="match status" value="1"/>
</dbReference>
<evidence type="ECO:0000313" key="10">
    <source>
        <dbReference type="EMBL" id="QCR10130.1"/>
    </source>
</evidence>
<name>A0A4P8QX01_9GAMM</name>
<keyword evidence="2 7" id="KW-0235">DNA replication</keyword>
<gene>
    <name evidence="7 10" type="primary">ligB</name>
    <name evidence="10" type="ORF">EH207_17535</name>
</gene>
<dbReference type="InterPro" id="IPR010994">
    <property type="entry name" value="RuvA_2-like"/>
</dbReference>
<dbReference type="SMART" id="SM00532">
    <property type="entry name" value="LIGANc"/>
    <property type="match status" value="1"/>
</dbReference>
<comment type="similarity">
    <text evidence="7">Belongs to the NAD-dependent DNA ligase family. LigB subfamily.</text>
</comment>
<dbReference type="PANTHER" id="PTHR47810:SF1">
    <property type="entry name" value="DNA LIGASE B"/>
    <property type="match status" value="1"/>
</dbReference>
<dbReference type="InterPro" id="IPR018239">
    <property type="entry name" value="DNA_ligase_AS"/>
</dbReference>
<reference evidence="10 11" key="1">
    <citation type="submission" date="2018-11" db="EMBL/GenBank/DDBJ databases">
        <title>Genome sequences of Brenneria nigrifluens and Brenneria rubrifaciens.</title>
        <authorList>
            <person name="Poret-Peterson A.T."/>
            <person name="McClean A.E."/>
            <person name="Kluepfel D.A."/>
        </authorList>
    </citation>
    <scope>NUCLEOTIDE SEQUENCE [LARGE SCALE GENOMIC DNA]</scope>
    <source>
        <strain evidence="10 11">6D370</strain>
    </source>
</reference>
<dbReference type="NCBIfam" id="NF005987">
    <property type="entry name" value="PRK08097.1"/>
    <property type="match status" value="1"/>
</dbReference>
<dbReference type="InterPro" id="IPR050326">
    <property type="entry name" value="NAD_dep_DNA_ligaseB"/>
</dbReference>
<feature type="chain" id="PRO_5020736317" description="DNA ligase B" evidence="8">
    <location>
        <begin position="24"/>
        <end position="564"/>
    </location>
</feature>
<comment type="catalytic activity">
    <reaction evidence="6 7">
        <text>NAD(+) + (deoxyribonucleotide)n-3'-hydroxyl + 5'-phospho-(deoxyribonucleotide)m = (deoxyribonucleotide)n+m + AMP + beta-nicotinamide D-nucleotide.</text>
        <dbReference type="EC" id="6.5.1.2"/>
    </reaction>
</comment>
<dbReference type="Gene3D" id="3.30.470.30">
    <property type="entry name" value="DNA ligase/mRNA capping enzyme"/>
    <property type="match status" value="1"/>
</dbReference>
<feature type="signal peptide" evidence="8">
    <location>
        <begin position="1"/>
        <end position="23"/>
    </location>
</feature>
<evidence type="ECO:0000256" key="7">
    <source>
        <dbReference type="HAMAP-Rule" id="MF_01587"/>
    </source>
</evidence>
<organism evidence="10 11">
    <name type="scientific">Brenneria rubrifaciens</name>
    <dbReference type="NCBI Taxonomy" id="55213"/>
    <lineage>
        <taxon>Bacteria</taxon>
        <taxon>Pseudomonadati</taxon>
        <taxon>Pseudomonadota</taxon>
        <taxon>Gammaproteobacteria</taxon>
        <taxon>Enterobacterales</taxon>
        <taxon>Pectobacteriaceae</taxon>
        <taxon>Brenneria</taxon>
    </lineage>
</organism>
<proteinExistence type="inferred from homology"/>
<feature type="domain" description="NAD-dependent DNA ligase N-terminal" evidence="9">
    <location>
        <begin position="34"/>
        <end position="432"/>
    </location>
</feature>
<dbReference type="Gene3D" id="1.10.287.610">
    <property type="entry name" value="Helix hairpin bin"/>
    <property type="match status" value="1"/>
</dbReference>
<dbReference type="InterPro" id="IPR013840">
    <property type="entry name" value="DNAligase_N"/>
</dbReference>
<sequence>MCHGFRRLLVLALSGFTCCVSMAAPVCPDWSLARADKEIDTLQKQLESWDDAYYRLGKSLVDDEVYDQLRERLSHWQLCFQPDAEAARIKLPDSGKQAHPVAHTGLKKLSDHRQLAQWIQQRRDVWVQPKIDGVAVTLIYQQGKLISAISRGNGRQGEDWTAQVRDIPAIPQTLESAPAALVLQGELFLNVTDHRQKLQGGINARAVVAGEMRRHRPSPLRSRIGVFIWEWPDGPVTLPERLEALRAMGFGMTADYTHRISSFEEAEKWRDIWYRTPLPFVTDGVVIRQNKEPEGRHWRDRPADWAIAWKYPLVQRVAEVNGVAFSVGRTGNISVVLNIHPLQLDDKIVRRVNVGSLSRWKQWDVLPGDQVKIGLAGHGSPRLDSVVWRVAERPAVIFPKAGDFHIFSCFQYSLGCRQQMVARLTWLSGEHGLNISGIGEGIWQRLVRKGMLNDVLSWLTLTSEQLKSVADVGDKRGDNIYERMQTARRQPLSRWLLALGIPVPKLAREALENTNWLQLQQRTTSQWRQFPGIGPKRAEEIMAFLQHPIIVEFIARLGGEGIKI</sequence>
<protein>
    <recommendedName>
        <fullName evidence="7">DNA ligase B</fullName>
        <ecNumber evidence="7">6.5.1.2</ecNumber>
    </recommendedName>
    <alternativeName>
        <fullName evidence="7">Polydeoxyribonucleotide synthase [NAD(+)] B</fullName>
    </alternativeName>
</protein>
<dbReference type="InterPro" id="IPR012340">
    <property type="entry name" value="NA-bd_OB-fold"/>
</dbReference>
<evidence type="ECO:0000256" key="1">
    <source>
        <dbReference type="ARBA" id="ARBA00022598"/>
    </source>
</evidence>
<dbReference type="InterPro" id="IPR001679">
    <property type="entry name" value="DNA_ligase"/>
</dbReference>
<dbReference type="GO" id="GO:0006260">
    <property type="term" value="P:DNA replication"/>
    <property type="evidence" value="ECO:0007669"/>
    <property type="project" value="UniProtKB-KW"/>
</dbReference>
<dbReference type="SUPFAM" id="SSF47781">
    <property type="entry name" value="RuvA domain 2-like"/>
    <property type="match status" value="1"/>
</dbReference>
<evidence type="ECO:0000256" key="6">
    <source>
        <dbReference type="ARBA" id="ARBA00034005"/>
    </source>
</evidence>
<dbReference type="PANTHER" id="PTHR47810">
    <property type="entry name" value="DNA LIGASE"/>
    <property type="match status" value="1"/>
</dbReference>
<keyword evidence="8" id="KW-0732">Signal</keyword>
<dbReference type="EC" id="6.5.1.2" evidence="7"/>
<dbReference type="PROSITE" id="PS01055">
    <property type="entry name" value="DNA_LIGASE_N1"/>
    <property type="match status" value="1"/>
</dbReference>
<dbReference type="InterPro" id="IPR020923">
    <property type="entry name" value="DNA_ligase_B"/>
</dbReference>
<dbReference type="Gene3D" id="1.10.150.20">
    <property type="entry name" value="5' to 3' exonuclease, C-terminal subdomain"/>
    <property type="match status" value="2"/>
</dbReference>
<evidence type="ECO:0000259" key="9">
    <source>
        <dbReference type="SMART" id="SM00532"/>
    </source>
</evidence>
<evidence type="ECO:0000313" key="11">
    <source>
        <dbReference type="Proteomes" id="UP000299580"/>
    </source>
</evidence>
<feature type="active site" description="N6-AMP-lysine intermediate" evidence="7">
    <location>
        <position position="130"/>
    </location>
</feature>
<evidence type="ECO:0000256" key="4">
    <source>
        <dbReference type="ARBA" id="ARBA00023027"/>
    </source>
</evidence>
<keyword evidence="4 7" id="KW-0520">NAD</keyword>
<dbReference type="InterPro" id="IPR004150">
    <property type="entry name" value="NAD_DNA_ligase_OB"/>
</dbReference>
<dbReference type="Proteomes" id="UP000299580">
    <property type="component" value="Chromosome"/>
</dbReference>
<dbReference type="OrthoDB" id="9759736at2"/>
<keyword evidence="3 7" id="KW-0227">DNA damage</keyword>
<evidence type="ECO:0000256" key="8">
    <source>
        <dbReference type="SAM" id="SignalP"/>
    </source>
</evidence>
<dbReference type="InterPro" id="IPR013839">
    <property type="entry name" value="DNAligase_adenylation"/>
</dbReference>
<keyword evidence="11" id="KW-1185">Reference proteome</keyword>
<accession>A0A4P8QX01</accession>
<dbReference type="Pfam" id="PF01653">
    <property type="entry name" value="DNA_ligase_aden"/>
    <property type="match status" value="1"/>
</dbReference>
<dbReference type="AlphaFoldDB" id="A0A4P8QX01"/>
<dbReference type="EMBL" id="CP034035">
    <property type="protein sequence ID" value="QCR10130.1"/>
    <property type="molecule type" value="Genomic_DNA"/>
</dbReference>
<dbReference type="Pfam" id="PF03120">
    <property type="entry name" value="OB_DNA_ligase"/>
    <property type="match status" value="1"/>
</dbReference>
<dbReference type="GO" id="GO:0003911">
    <property type="term" value="F:DNA ligase (NAD+) activity"/>
    <property type="evidence" value="ECO:0007669"/>
    <property type="project" value="UniProtKB-UniRule"/>
</dbReference>
<dbReference type="Gene3D" id="2.40.50.140">
    <property type="entry name" value="Nucleic acid-binding proteins"/>
    <property type="match status" value="1"/>
</dbReference>
<dbReference type="SUPFAM" id="SSF56091">
    <property type="entry name" value="DNA ligase/mRNA capping enzyme, catalytic domain"/>
    <property type="match status" value="1"/>
</dbReference>
<evidence type="ECO:0000256" key="5">
    <source>
        <dbReference type="ARBA" id="ARBA00023204"/>
    </source>
</evidence>
<dbReference type="RefSeq" id="WP_137715118.1">
    <property type="nucleotide sequence ID" value="NZ_CP034035.1"/>
</dbReference>
<dbReference type="GO" id="GO:0006281">
    <property type="term" value="P:DNA repair"/>
    <property type="evidence" value="ECO:0007669"/>
    <property type="project" value="UniProtKB-KW"/>
</dbReference>
<keyword evidence="5 7" id="KW-0234">DNA repair</keyword>
<evidence type="ECO:0000256" key="2">
    <source>
        <dbReference type="ARBA" id="ARBA00022705"/>
    </source>
</evidence>
<dbReference type="KEGG" id="brb:EH207_17535"/>
<evidence type="ECO:0000256" key="3">
    <source>
        <dbReference type="ARBA" id="ARBA00022763"/>
    </source>
</evidence>
<comment type="function">
    <text evidence="7">Catalyzes the formation of phosphodiester linkages between 5'-phosphoryl and 3'-hydroxyl groups in double-stranded DNA using NAD as a coenzyme and as the energy source for the reaction.</text>
</comment>
<dbReference type="SUPFAM" id="SSF50249">
    <property type="entry name" value="Nucleic acid-binding proteins"/>
    <property type="match status" value="1"/>
</dbReference>
<keyword evidence="1 7" id="KW-0436">Ligase</keyword>